<dbReference type="SUPFAM" id="SSF52540">
    <property type="entry name" value="P-loop containing nucleoside triphosphate hydrolases"/>
    <property type="match status" value="1"/>
</dbReference>
<keyword evidence="5" id="KW-1185">Reference proteome</keyword>
<reference evidence="4 5" key="1">
    <citation type="journal article" date="2020" name="Cell">
        <title>Large-Scale Comparative Analyses of Tick Genomes Elucidate Their Genetic Diversity and Vector Capacities.</title>
        <authorList>
            <consortium name="Tick Genome and Microbiome Consortium (TIGMIC)"/>
            <person name="Jia N."/>
            <person name="Wang J."/>
            <person name="Shi W."/>
            <person name="Du L."/>
            <person name="Sun Y."/>
            <person name="Zhan W."/>
            <person name="Jiang J.F."/>
            <person name="Wang Q."/>
            <person name="Zhang B."/>
            <person name="Ji P."/>
            <person name="Bell-Sakyi L."/>
            <person name="Cui X.M."/>
            <person name="Yuan T.T."/>
            <person name="Jiang B.G."/>
            <person name="Yang W.F."/>
            <person name="Lam T.T."/>
            <person name="Chang Q.C."/>
            <person name="Ding S.J."/>
            <person name="Wang X.J."/>
            <person name="Zhu J.G."/>
            <person name="Ruan X.D."/>
            <person name="Zhao L."/>
            <person name="Wei J.T."/>
            <person name="Ye R.Z."/>
            <person name="Que T.C."/>
            <person name="Du C.H."/>
            <person name="Zhou Y.H."/>
            <person name="Cheng J.X."/>
            <person name="Dai P.F."/>
            <person name="Guo W.B."/>
            <person name="Han X.H."/>
            <person name="Huang E.J."/>
            <person name="Li L.F."/>
            <person name="Wei W."/>
            <person name="Gao Y.C."/>
            <person name="Liu J.Z."/>
            <person name="Shao H.Z."/>
            <person name="Wang X."/>
            <person name="Wang C.C."/>
            <person name="Yang T.C."/>
            <person name="Huo Q.B."/>
            <person name="Li W."/>
            <person name="Chen H.Y."/>
            <person name="Chen S.E."/>
            <person name="Zhou L.G."/>
            <person name="Ni X.B."/>
            <person name="Tian J.H."/>
            <person name="Sheng Y."/>
            <person name="Liu T."/>
            <person name="Pan Y.S."/>
            <person name="Xia L.Y."/>
            <person name="Li J."/>
            <person name="Zhao F."/>
            <person name="Cao W.C."/>
        </authorList>
    </citation>
    <scope>NUCLEOTIDE SEQUENCE [LARGE SCALE GENOMIC DNA]</scope>
    <source>
        <strain evidence="4">HaeL-2018</strain>
    </source>
</reference>
<dbReference type="PANTHER" id="PTHR11783">
    <property type="entry name" value="SULFOTRANSFERASE SULT"/>
    <property type="match status" value="1"/>
</dbReference>
<keyword evidence="2" id="KW-0808">Transferase</keyword>
<name>A0A9J6GM84_HAELO</name>
<dbReference type="EMBL" id="JABSTR010000007">
    <property type="protein sequence ID" value="KAH9375276.1"/>
    <property type="molecule type" value="Genomic_DNA"/>
</dbReference>
<evidence type="ECO:0000313" key="4">
    <source>
        <dbReference type="EMBL" id="KAH9375276.1"/>
    </source>
</evidence>
<feature type="domain" description="Sulfotransferase" evidence="3">
    <location>
        <begin position="33"/>
        <end position="154"/>
    </location>
</feature>
<evidence type="ECO:0000256" key="1">
    <source>
        <dbReference type="ARBA" id="ARBA00005771"/>
    </source>
</evidence>
<dbReference type="Pfam" id="PF00685">
    <property type="entry name" value="Sulfotransfer_1"/>
    <property type="match status" value="1"/>
</dbReference>
<dbReference type="AlphaFoldDB" id="A0A9J6GM84"/>
<organism evidence="4 5">
    <name type="scientific">Haemaphysalis longicornis</name>
    <name type="common">Bush tick</name>
    <dbReference type="NCBI Taxonomy" id="44386"/>
    <lineage>
        <taxon>Eukaryota</taxon>
        <taxon>Metazoa</taxon>
        <taxon>Ecdysozoa</taxon>
        <taxon>Arthropoda</taxon>
        <taxon>Chelicerata</taxon>
        <taxon>Arachnida</taxon>
        <taxon>Acari</taxon>
        <taxon>Parasitiformes</taxon>
        <taxon>Ixodida</taxon>
        <taxon>Ixodoidea</taxon>
        <taxon>Ixodidae</taxon>
        <taxon>Haemaphysalinae</taxon>
        <taxon>Haemaphysalis</taxon>
    </lineage>
</organism>
<dbReference type="Gene3D" id="3.40.50.300">
    <property type="entry name" value="P-loop containing nucleotide triphosphate hydrolases"/>
    <property type="match status" value="1"/>
</dbReference>
<dbReference type="Proteomes" id="UP000821853">
    <property type="component" value="Chromosome 5"/>
</dbReference>
<dbReference type="OrthoDB" id="6504732at2759"/>
<dbReference type="InterPro" id="IPR000863">
    <property type="entry name" value="Sulfotransferase_dom"/>
</dbReference>
<protein>
    <recommendedName>
        <fullName evidence="3">Sulfotransferase domain-containing protein</fullName>
    </recommendedName>
</protein>
<gene>
    <name evidence="4" type="ORF">HPB48_010832</name>
</gene>
<comment type="caution">
    <text evidence="4">The sequence shown here is derived from an EMBL/GenBank/DDBJ whole genome shotgun (WGS) entry which is preliminary data.</text>
</comment>
<evidence type="ECO:0000256" key="2">
    <source>
        <dbReference type="ARBA" id="ARBA00022679"/>
    </source>
</evidence>
<dbReference type="VEuPathDB" id="VectorBase:HLOH_045006"/>
<evidence type="ECO:0000313" key="5">
    <source>
        <dbReference type="Proteomes" id="UP000821853"/>
    </source>
</evidence>
<proteinExistence type="inferred from homology"/>
<comment type="similarity">
    <text evidence="1">Belongs to the sulfotransferase 1 family.</text>
</comment>
<dbReference type="GO" id="GO:0008146">
    <property type="term" value="F:sulfotransferase activity"/>
    <property type="evidence" value="ECO:0007669"/>
    <property type="project" value="InterPro"/>
</dbReference>
<dbReference type="InterPro" id="IPR027417">
    <property type="entry name" value="P-loop_NTPase"/>
</dbReference>
<accession>A0A9J6GM84</accession>
<evidence type="ECO:0000259" key="3">
    <source>
        <dbReference type="Pfam" id="PF00685"/>
    </source>
</evidence>
<sequence length="169" mass="19202">MYDESCRYIEGVWLNKFFKEENVRSAINYKPRDGDVFLVTYPKCGTTWMQHIISNILTRGMPPTDIGEFSIMAPYIDMTGAKAAEIPSRTGPITTHLPPSVFKPVERAKYVYVTRNPYDCAVSYYHFALGMTPKSATDVSFESFLDIFISGKVPTNFFSNFHILSPSQI</sequence>